<dbReference type="InterPro" id="IPR045004">
    <property type="entry name" value="ECH_dom"/>
</dbReference>
<dbReference type="CTD" id="6757460"/>
<evidence type="ECO:0000256" key="9">
    <source>
        <dbReference type="ARBA" id="ARBA00023128"/>
    </source>
</evidence>
<evidence type="ECO:0000256" key="2">
    <source>
        <dbReference type="ARBA" id="ARBA00004173"/>
    </source>
</evidence>
<proteinExistence type="inferred from homology"/>
<dbReference type="InterPro" id="IPR029045">
    <property type="entry name" value="ClpP/crotonase-like_dom_sf"/>
</dbReference>
<dbReference type="PhylomeDB" id="B3S7F3"/>
<evidence type="ECO:0000313" key="14">
    <source>
        <dbReference type="Proteomes" id="UP000009022"/>
    </source>
</evidence>
<sequence length="360" mass="40267">MSTSGQRFAAANDEAILEVRNKVGLITLNRPKALNVLSLNMINTIYPIMMEWDKDPNVQVIVMKGAGEKAFCAGGDVKSLVGNRPLSREFFPTEYRLNNLIGILKTPYVAFIDGITMGGGIGLSVHGRYRVATERTLFAMPETALGLHPDVGGSYFLPRLEGNLGMYFALTGQRMKGRDVYFTGIATHYVGSQDINELESKLINQPSITNDVVQEILDQYHKKHEGGEFSFAQHMDKINECFKGETIEEIFTLLEKDGSEWAMKCLNHCRKMSPSSMKVTIRALQEGAKAPSLADALLTENRICQRMMETKDFYEGVRAILIDRDNNPKWDPATFEEVTDEMVDAHFQPTSDGDVILPKQ</sequence>
<reference evidence="13 14" key="1">
    <citation type="journal article" date="2008" name="Nature">
        <title>The Trichoplax genome and the nature of placozoans.</title>
        <authorList>
            <person name="Srivastava M."/>
            <person name="Begovic E."/>
            <person name="Chapman J."/>
            <person name="Putnam N.H."/>
            <person name="Hellsten U."/>
            <person name="Kawashima T."/>
            <person name="Kuo A."/>
            <person name="Mitros T."/>
            <person name="Salamov A."/>
            <person name="Carpenter M.L."/>
            <person name="Signorovitch A.Y."/>
            <person name="Moreno M.A."/>
            <person name="Kamm K."/>
            <person name="Grimwood J."/>
            <person name="Schmutz J."/>
            <person name="Shapiro H."/>
            <person name="Grigoriev I.V."/>
            <person name="Buss L.W."/>
            <person name="Schierwater B."/>
            <person name="Dellaporta S.L."/>
            <person name="Rokhsar D.S."/>
        </authorList>
    </citation>
    <scope>NUCLEOTIDE SEQUENCE [LARGE SCALE GENOMIC DNA]</scope>
    <source>
        <strain evidence="13 14">Grell-BS-1999</strain>
    </source>
</reference>
<evidence type="ECO:0000256" key="6">
    <source>
        <dbReference type="ARBA" id="ARBA00016714"/>
    </source>
</evidence>
<evidence type="ECO:0000256" key="8">
    <source>
        <dbReference type="ARBA" id="ARBA00022801"/>
    </source>
</evidence>
<keyword evidence="9" id="KW-0496">Mitochondrion</keyword>
<evidence type="ECO:0000256" key="1">
    <source>
        <dbReference type="ARBA" id="ARBA00001709"/>
    </source>
</evidence>
<accession>B3S7F3</accession>
<dbReference type="UniPathway" id="UPA00362"/>
<dbReference type="STRING" id="10228.B3S7F3"/>
<dbReference type="EC" id="3.1.2.4" evidence="5"/>
<dbReference type="PANTHER" id="PTHR43176:SF3">
    <property type="entry name" value="3-HYDROXYISOBUTYRYL-COA HYDROLASE, MITOCHONDRIAL"/>
    <property type="match status" value="1"/>
</dbReference>
<keyword evidence="14" id="KW-1185">Reference proteome</keyword>
<keyword evidence="7" id="KW-0101">Branched-chain amino acid catabolism</keyword>
<keyword evidence="8" id="KW-0378">Hydrolase</keyword>
<evidence type="ECO:0000256" key="10">
    <source>
        <dbReference type="ARBA" id="ARBA00024871"/>
    </source>
</evidence>
<dbReference type="OrthoDB" id="1737613at2759"/>
<evidence type="ECO:0000256" key="5">
    <source>
        <dbReference type="ARBA" id="ARBA00011915"/>
    </source>
</evidence>
<dbReference type="FunCoup" id="B3S7F3">
    <property type="interactions" value="1676"/>
</dbReference>
<evidence type="ECO:0000256" key="3">
    <source>
        <dbReference type="ARBA" id="ARBA00005109"/>
    </source>
</evidence>
<comment type="function">
    <text evidence="10">Hydrolyzes 3-hydroxyisobutyryl-CoA (HIBYL-CoA), a saline catabolite. Has high activity toward isobutyryl-CoA. Could be an isobutyryl-CoA dehydrogenase that functions in valine catabolism. Also hydrolyzes 3-hydroxypropanoyl-CoA.</text>
</comment>
<dbReference type="RefSeq" id="XP_002116155.1">
    <property type="nucleotide sequence ID" value="XM_002116119.1"/>
</dbReference>
<dbReference type="GO" id="GO:0003860">
    <property type="term" value="F:3-hydroxyisobutyryl-CoA hydrolase activity"/>
    <property type="evidence" value="ECO:0000318"/>
    <property type="project" value="GO_Central"/>
</dbReference>
<evidence type="ECO:0000256" key="4">
    <source>
        <dbReference type="ARBA" id="ARBA00005254"/>
    </source>
</evidence>
<name>B3S7F3_TRIAD</name>
<comment type="catalytic activity">
    <reaction evidence="1">
        <text>3-hydroxy-2-methylpropanoyl-CoA + H2O = 3-hydroxy-2-methylpropanoate + CoA + H(+)</text>
        <dbReference type="Rhea" id="RHEA:20888"/>
        <dbReference type="ChEBI" id="CHEBI:11805"/>
        <dbReference type="ChEBI" id="CHEBI:15377"/>
        <dbReference type="ChEBI" id="CHEBI:15378"/>
        <dbReference type="ChEBI" id="CHEBI:57287"/>
        <dbReference type="ChEBI" id="CHEBI:57340"/>
        <dbReference type="EC" id="3.1.2.4"/>
    </reaction>
</comment>
<dbReference type="Proteomes" id="UP000009022">
    <property type="component" value="Unassembled WGS sequence"/>
</dbReference>
<feature type="domain" description="Enoyl-CoA hydratase/isomerase" evidence="12">
    <location>
        <begin position="23"/>
        <end position="347"/>
    </location>
</feature>
<evidence type="ECO:0000313" key="13">
    <source>
        <dbReference type="EMBL" id="EDV21188.1"/>
    </source>
</evidence>
<comment type="pathway">
    <text evidence="3">Amino-acid degradation; L-valine degradation.</text>
</comment>
<comment type="similarity">
    <text evidence="4">Belongs to the enoyl-CoA hydratase/isomerase family.</text>
</comment>
<dbReference type="NCBIfam" id="NF004127">
    <property type="entry name" value="PRK05617.1"/>
    <property type="match status" value="1"/>
</dbReference>
<protein>
    <recommendedName>
        <fullName evidence="6">3-hydroxyisobutyryl-CoA hydrolase, mitochondrial</fullName>
        <ecNumber evidence="5">3.1.2.4</ecNumber>
    </recommendedName>
    <alternativeName>
        <fullName evidence="11">3-hydroxyisobutyryl-coenzyme A hydrolase</fullName>
    </alternativeName>
</protein>
<dbReference type="InterPro" id="IPR032259">
    <property type="entry name" value="HIBYL-CoA-H"/>
</dbReference>
<evidence type="ECO:0000256" key="11">
    <source>
        <dbReference type="ARBA" id="ARBA00031181"/>
    </source>
</evidence>
<dbReference type="GO" id="GO:0005739">
    <property type="term" value="C:mitochondrion"/>
    <property type="evidence" value="ECO:0000318"/>
    <property type="project" value="GO_Central"/>
</dbReference>
<dbReference type="HOGENOM" id="CLU_009834_22_1_1"/>
<dbReference type="OMA" id="ACLTREY"/>
<dbReference type="PANTHER" id="PTHR43176">
    <property type="entry name" value="3-HYDROXYISOBUTYRYL-COA HYDROLASE-RELATED"/>
    <property type="match status" value="1"/>
</dbReference>
<dbReference type="Gene3D" id="3.90.226.10">
    <property type="entry name" value="2-enoyl-CoA Hydratase, Chain A, domain 1"/>
    <property type="match status" value="1"/>
</dbReference>
<organism evidence="13 14">
    <name type="scientific">Trichoplax adhaerens</name>
    <name type="common">Trichoplax reptans</name>
    <dbReference type="NCBI Taxonomy" id="10228"/>
    <lineage>
        <taxon>Eukaryota</taxon>
        <taxon>Metazoa</taxon>
        <taxon>Placozoa</taxon>
        <taxon>Uniplacotomia</taxon>
        <taxon>Trichoplacea</taxon>
        <taxon>Trichoplacidae</taxon>
        <taxon>Trichoplax</taxon>
    </lineage>
</organism>
<dbReference type="KEGG" id="tad:TRIADDRAFT_30551"/>
<dbReference type="InParanoid" id="B3S7F3"/>
<dbReference type="GeneID" id="6757460"/>
<dbReference type="FunFam" id="3.90.226.10:FF:000026">
    <property type="entry name" value="3-hydroxyisobutyryl-CoA hydrolase, mitochondrial"/>
    <property type="match status" value="1"/>
</dbReference>
<dbReference type="GO" id="GO:0006574">
    <property type="term" value="P:L-valine catabolic process"/>
    <property type="evidence" value="ECO:0000318"/>
    <property type="project" value="GO_Central"/>
</dbReference>
<gene>
    <name evidence="13" type="ORF">TRIADDRAFT_30551</name>
</gene>
<dbReference type="SUPFAM" id="SSF52096">
    <property type="entry name" value="ClpP/crotonase"/>
    <property type="match status" value="1"/>
</dbReference>
<evidence type="ECO:0000256" key="7">
    <source>
        <dbReference type="ARBA" id="ARBA00022456"/>
    </source>
</evidence>
<dbReference type="EMBL" id="DS985254">
    <property type="protein sequence ID" value="EDV21188.1"/>
    <property type="molecule type" value="Genomic_DNA"/>
</dbReference>
<comment type="subcellular location">
    <subcellularLocation>
        <location evidence="2">Mitochondrion</location>
    </subcellularLocation>
</comment>
<dbReference type="AlphaFoldDB" id="B3S7F3"/>
<dbReference type="Pfam" id="PF16113">
    <property type="entry name" value="ECH_2"/>
    <property type="match status" value="1"/>
</dbReference>
<dbReference type="eggNOG" id="KOG1684">
    <property type="taxonomic scope" value="Eukaryota"/>
</dbReference>
<evidence type="ECO:0000259" key="12">
    <source>
        <dbReference type="Pfam" id="PF16113"/>
    </source>
</evidence>
<dbReference type="CDD" id="cd06558">
    <property type="entry name" value="crotonase-like"/>
    <property type="match status" value="1"/>
</dbReference>